<name>A0A0S3RDY4_PHAAN</name>
<reference evidence="2 3" key="1">
    <citation type="journal article" date="2015" name="Sci. Rep.">
        <title>The power of single molecule real-time sequencing technology in the de novo assembly of a eukaryotic genome.</title>
        <authorList>
            <person name="Sakai H."/>
            <person name="Naito K."/>
            <person name="Ogiso-Tanaka E."/>
            <person name="Takahashi Y."/>
            <person name="Iseki K."/>
            <person name="Muto C."/>
            <person name="Satou K."/>
            <person name="Teruya K."/>
            <person name="Shiroma A."/>
            <person name="Shimoji M."/>
            <person name="Hirano T."/>
            <person name="Itoh T."/>
            <person name="Kaga A."/>
            <person name="Tomooka N."/>
        </authorList>
    </citation>
    <scope>NUCLEOTIDE SEQUENCE [LARGE SCALE GENOMIC DNA]</scope>
    <source>
        <strain evidence="3">cv. Shumari</strain>
    </source>
</reference>
<keyword evidence="1" id="KW-0812">Transmembrane</keyword>
<dbReference type="EMBL" id="AP015035">
    <property type="protein sequence ID" value="BAT78791.1"/>
    <property type="molecule type" value="Genomic_DNA"/>
</dbReference>
<evidence type="ECO:0000256" key="1">
    <source>
        <dbReference type="SAM" id="Phobius"/>
    </source>
</evidence>
<dbReference type="Proteomes" id="UP000291084">
    <property type="component" value="Chromosome 2"/>
</dbReference>
<evidence type="ECO:0000313" key="3">
    <source>
        <dbReference type="Proteomes" id="UP000291084"/>
    </source>
</evidence>
<keyword evidence="1" id="KW-0472">Membrane</keyword>
<keyword evidence="1" id="KW-1133">Transmembrane helix</keyword>
<proteinExistence type="predicted"/>
<feature type="transmembrane region" description="Helical" evidence="1">
    <location>
        <begin position="12"/>
        <end position="34"/>
    </location>
</feature>
<protein>
    <submittedName>
        <fullName evidence="2">Uncharacterized protein</fullName>
    </submittedName>
</protein>
<organism evidence="2 3">
    <name type="scientific">Vigna angularis var. angularis</name>
    <dbReference type="NCBI Taxonomy" id="157739"/>
    <lineage>
        <taxon>Eukaryota</taxon>
        <taxon>Viridiplantae</taxon>
        <taxon>Streptophyta</taxon>
        <taxon>Embryophyta</taxon>
        <taxon>Tracheophyta</taxon>
        <taxon>Spermatophyta</taxon>
        <taxon>Magnoliopsida</taxon>
        <taxon>eudicotyledons</taxon>
        <taxon>Gunneridae</taxon>
        <taxon>Pentapetalae</taxon>
        <taxon>rosids</taxon>
        <taxon>fabids</taxon>
        <taxon>Fabales</taxon>
        <taxon>Fabaceae</taxon>
        <taxon>Papilionoideae</taxon>
        <taxon>50 kb inversion clade</taxon>
        <taxon>NPAAA clade</taxon>
        <taxon>indigoferoid/millettioid clade</taxon>
        <taxon>Phaseoleae</taxon>
        <taxon>Vigna</taxon>
    </lineage>
</organism>
<evidence type="ECO:0000313" key="2">
    <source>
        <dbReference type="EMBL" id="BAT78791.1"/>
    </source>
</evidence>
<keyword evidence="3" id="KW-1185">Reference proteome</keyword>
<sequence length="73" mass="8271">MLLLLDVSNLGMFILSFLLSSVPFLIFPFQDFLLSPAPLSSLLMYFPYLQFELKTVPSTCLMKCNTTTTSQLK</sequence>
<gene>
    <name evidence="2" type="primary">Vigan.02G152000</name>
    <name evidence="2" type="ORF">VIGAN_02152000</name>
</gene>
<accession>A0A0S3RDY4</accession>
<dbReference type="AlphaFoldDB" id="A0A0S3RDY4"/>